<keyword evidence="8 10" id="KW-0067">ATP-binding</keyword>
<dbReference type="OrthoDB" id="9814738at2"/>
<keyword evidence="7 10" id="KW-0378">Hydrolase</keyword>
<evidence type="ECO:0000256" key="6">
    <source>
        <dbReference type="ARBA" id="ARBA00022741"/>
    </source>
</evidence>
<dbReference type="AlphaFoldDB" id="V8G056"/>
<comment type="caution">
    <text evidence="11">The sequence shown here is derived from an EMBL/GenBank/DDBJ whole genome shotgun (WGS) entry which is preliminary data.</text>
</comment>
<comment type="pathway">
    <text evidence="3 10">Amino-acid biosynthesis; L-histidine biosynthesis; L-histidine from 5-phospho-alpha-D-ribose 1-diphosphate: step 2/9.</text>
</comment>
<dbReference type="HAMAP" id="MF_01020">
    <property type="entry name" value="HisE"/>
    <property type="match status" value="1"/>
</dbReference>
<dbReference type="NCBIfam" id="TIGR03188">
    <property type="entry name" value="histidine_hisI"/>
    <property type="match status" value="1"/>
</dbReference>
<dbReference type="GO" id="GO:0005737">
    <property type="term" value="C:cytoplasm"/>
    <property type="evidence" value="ECO:0007669"/>
    <property type="project" value="UniProtKB-SubCell"/>
</dbReference>
<evidence type="ECO:0000256" key="9">
    <source>
        <dbReference type="ARBA" id="ARBA00023102"/>
    </source>
</evidence>
<dbReference type="UniPathway" id="UPA00031">
    <property type="reaction ID" value="UER00007"/>
</dbReference>
<evidence type="ECO:0000313" key="12">
    <source>
        <dbReference type="Proteomes" id="UP000018766"/>
    </source>
</evidence>
<evidence type="ECO:0000256" key="10">
    <source>
        <dbReference type="HAMAP-Rule" id="MF_01020"/>
    </source>
</evidence>
<sequence>MNDLNMQDFLHDLSKTLESRLPQNGGDEQTSYVAKLFSKGPDGFLKKIGEEATELVMACKDEQKQRIVAETADLWFHSMVALTYYGLTPEDVIQELKRREGVSGLEEKASRRS</sequence>
<dbReference type="InterPro" id="IPR021130">
    <property type="entry name" value="PRib-ATP_PPHydrolase-like"/>
</dbReference>
<protein>
    <recommendedName>
        <fullName evidence="10">Phosphoribosyl-ATP pyrophosphatase</fullName>
        <shortName evidence="10">PRA-PH</shortName>
        <ecNumber evidence="10">3.6.1.31</ecNumber>
    </recommendedName>
</protein>
<dbReference type="EC" id="3.6.1.31" evidence="10"/>
<evidence type="ECO:0000256" key="8">
    <source>
        <dbReference type="ARBA" id="ARBA00022840"/>
    </source>
</evidence>
<evidence type="ECO:0000256" key="3">
    <source>
        <dbReference type="ARBA" id="ARBA00005204"/>
    </source>
</evidence>
<dbReference type="PANTHER" id="PTHR42945">
    <property type="entry name" value="HISTIDINE BIOSYNTHESIS BIFUNCTIONAL PROTEIN"/>
    <property type="match status" value="1"/>
</dbReference>
<dbReference type="PANTHER" id="PTHR42945:SF9">
    <property type="entry name" value="HISTIDINE BIOSYNTHESIS BIFUNCTIONAL PROTEIN HISIE"/>
    <property type="match status" value="1"/>
</dbReference>
<keyword evidence="6 10" id="KW-0547">Nucleotide-binding</keyword>
<evidence type="ECO:0000313" key="11">
    <source>
        <dbReference type="EMBL" id="ETD69062.1"/>
    </source>
</evidence>
<accession>V8G056</accession>
<evidence type="ECO:0000256" key="2">
    <source>
        <dbReference type="ARBA" id="ARBA00004496"/>
    </source>
</evidence>
<dbReference type="SUPFAM" id="SSF101386">
    <property type="entry name" value="all-alpha NTP pyrophosphatases"/>
    <property type="match status" value="1"/>
</dbReference>
<dbReference type="CDD" id="cd11534">
    <property type="entry name" value="NTP-PPase_HisIE_like"/>
    <property type="match status" value="1"/>
</dbReference>
<dbReference type="EMBL" id="AYSV01000099">
    <property type="protein sequence ID" value="ETD69062.1"/>
    <property type="molecule type" value="Genomic_DNA"/>
</dbReference>
<proteinExistence type="inferred from homology"/>
<name>V8G056_9BURK</name>
<evidence type="ECO:0000256" key="4">
    <source>
        <dbReference type="ARBA" id="ARBA00022490"/>
    </source>
</evidence>
<comment type="catalytic activity">
    <reaction evidence="1 10">
        <text>1-(5-phospho-beta-D-ribosyl)-ATP + H2O = 1-(5-phospho-beta-D-ribosyl)-5'-AMP + diphosphate + H(+)</text>
        <dbReference type="Rhea" id="RHEA:22828"/>
        <dbReference type="ChEBI" id="CHEBI:15377"/>
        <dbReference type="ChEBI" id="CHEBI:15378"/>
        <dbReference type="ChEBI" id="CHEBI:33019"/>
        <dbReference type="ChEBI" id="CHEBI:59457"/>
        <dbReference type="ChEBI" id="CHEBI:73183"/>
        <dbReference type="EC" id="3.6.1.31"/>
    </reaction>
</comment>
<keyword evidence="12" id="KW-1185">Reference proteome</keyword>
<keyword evidence="9 10" id="KW-0368">Histidine biosynthesis</keyword>
<dbReference type="InterPro" id="IPR008179">
    <property type="entry name" value="HisE"/>
</dbReference>
<evidence type="ECO:0000256" key="7">
    <source>
        <dbReference type="ARBA" id="ARBA00022801"/>
    </source>
</evidence>
<comment type="subcellular location">
    <subcellularLocation>
        <location evidence="2 10">Cytoplasm</location>
    </subcellularLocation>
</comment>
<dbReference type="GO" id="GO:0005524">
    <property type="term" value="F:ATP binding"/>
    <property type="evidence" value="ECO:0007669"/>
    <property type="project" value="UniProtKB-KW"/>
</dbReference>
<dbReference type="NCBIfam" id="NF001611">
    <property type="entry name" value="PRK00400.1-3"/>
    <property type="match status" value="1"/>
</dbReference>
<dbReference type="Gene3D" id="1.10.287.1080">
    <property type="entry name" value="MazG-like"/>
    <property type="match status" value="1"/>
</dbReference>
<comment type="similarity">
    <text evidence="10">Belongs to the PRA-PH family.</text>
</comment>
<dbReference type="Proteomes" id="UP000018766">
    <property type="component" value="Unassembled WGS sequence"/>
</dbReference>
<dbReference type="PATRIC" id="fig|1414851.3.peg.1966"/>
<evidence type="ECO:0000256" key="1">
    <source>
        <dbReference type="ARBA" id="ARBA00001460"/>
    </source>
</evidence>
<keyword evidence="5 10" id="KW-0028">Amino-acid biosynthesis</keyword>
<keyword evidence="4 10" id="KW-0963">Cytoplasm</keyword>
<dbReference type="GO" id="GO:0000105">
    <property type="term" value="P:L-histidine biosynthetic process"/>
    <property type="evidence" value="ECO:0007669"/>
    <property type="project" value="UniProtKB-UniRule"/>
</dbReference>
<gene>
    <name evidence="10" type="primary">hisE</name>
    <name evidence="11" type="ORF">V757_09490</name>
</gene>
<evidence type="ECO:0000256" key="5">
    <source>
        <dbReference type="ARBA" id="ARBA00022605"/>
    </source>
</evidence>
<dbReference type="GO" id="GO:0004636">
    <property type="term" value="F:phosphoribosyl-ATP diphosphatase activity"/>
    <property type="evidence" value="ECO:0007669"/>
    <property type="project" value="UniProtKB-UniRule"/>
</dbReference>
<reference evidence="11 12" key="1">
    <citation type="submission" date="2013-11" db="EMBL/GenBank/DDBJ databases">
        <title>Genomic analysis of Pelistega sp. HM-7.</title>
        <authorList>
            <person name="Kumbhare S.V."/>
            <person name="Shetty S.A."/>
            <person name="Sharma O."/>
            <person name="Dhotre D.P."/>
        </authorList>
    </citation>
    <scope>NUCLEOTIDE SEQUENCE [LARGE SCALE GENOMIC DNA]</scope>
    <source>
        <strain evidence="11 12">HM-7</strain>
    </source>
</reference>
<dbReference type="Pfam" id="PF01503">
    <property type="entry name" value="PRA-PH"/>
    <property type="match status" value="1"/>
</dbReference>
<organism evidence="11 12">
    <name type="scientific">Pelistega indica</name>
    <dbReference type="NCBI Taxonomy" id="1414851"/>
    <lineage>
        <taxon>Bacteria</taxon>
        <taxon>Pseudomonadati</taxon>
        <taxon>Pseudomonadota</taxon>
        <taxon>Betaproteobacteria</taxon>
        <taxon>Burkholderiales</taxon>
        <taxon>Alcaligenaceae</taxon>
        <taxon>Pelistega</taxon>
    </lineage>
</organism>